<proteinExistence type="predicted"/>
<sequence length="29" mass="3546">MYPYIHKGSAIKYNVQFCMRRSLHETLMQ</sequence>
<reference evidence="1" key="1">
    <citation type="submission" date="2014-11" db="EMBL/GenBank/DDBJ databases">
        <authorList>
            <person name="Amaro Gonzalez C."/>
        </authorList>
    </citation>
    <scope>NUCLEOTIDE SEQUENCE</scope>
</reference>
<organism evidence="1">
    <name type="scientific">Anguilla anguilla</name>
    <name type="common">European freshwater eel</name>
    <name type="synonym">Muraena anguilla</name>
    <dbReference type="NCBI Taxonomy" id="7936"/>
    <lineage>
        <taxon>Eukaryota</taxon>
        <taxon>Metazoa</taxon>
        <taxon>Chordata</taxon>
        <taxon>Craniata</taxon>
        <taxon>Vertebrata</taxon>
        <taxon>Euteleostomi</taxon>
        <taxon>Actinopterygii</taxon>
        <taxon>Neopterygii</taxon>
        <taxon>Teleostei</taxon>
        <taxon>Anguilliformes</taxon>
        <taxon>Anguillidae</taxon>
        <taxon>Anguilla</taxon>
    </lineage>
</organism>
<protein>
    <submittedName>
        <fullName evidence="1">Uncharacterized protein</fullName>
    </submittedName>
</protein>
<reference evidence="1" key="2">
    <citation type="journal article" date="2015" name="Fish Shellfish Immunol.">
        <title>Early steps in the European eel (Anguilla anguilla)-Vibrio vulnificus interaction in the gills: Role of the RtxA13 toxin.</title>
        <authorList>
            <person name="Callol A."/>
            <person name="Pajuelo D."/>
            <person name="Ebbesson L."/>
            <person name="Teles M."/>
            <person name="MacKenzie S."/>
            <person name="Amaro C."/>
        </authorList>
    </citation>
    <scope>NUCLEOTIDE SEQUENCE</scope>
</reference>
<dbReference type="EMBL" id="GBXM01022552">
    <property type="protein sequence ID" value="JAH86025.1"/>
    <property type="molecule type" value="Transcribed_RNA"/>
</dbReference>
<name>A0A0E9W8W1_ANGAN</name>
<dbReference type="AlphaFoldDB" id="A0A0E9W8W1"/>
<evidence type="ECO:0000313" key="1">
    <source>
        <dbReference type="EMBL" id="JAH86025.1"/>
    </source>
</evidence>
<accession>A0A0E9W8W1</accession>